<accession>C0QDA2</accession>
<evidence type="ECO:0000313" key="2">
    <source>
        <dbReference type="Proteomes" id="UP000000442"/>
    </source>
</evidence>
<sequence>MVAAHDQYYLSLLDLNRPAFLFLPSDSNPSCADLKAGNSGP</sequence>
<proteinExistence type="predicted"/>
<reference evidence="1 2" key="1">
    <citation type="journal article" date="2009" name="Environ. Microbiol.">
        <title>Genome sequence of Desulfobacterium autotrophicum HRM2, a marine sulfate reducer oxidizing organic carbon completely to carbon dioxide.</title>
        <authorList>
            <person name="Strittmatter A.W."/>
            <person name="Liesegang H."/>
            <person name="Rabus R."/>
            <person name="Decker I."/>
            <person name="Amann J."/>
            <person name="Andres S."/>
            <person name="Henne A."/>
            <person name="Fricke W.F."/>
            <person name="Martinez-Arias R."/>
            <person name="Bartels D."/>
            <person name="Goesmann A."/>
            <person name="Krause L."/>
            <person name="Puehler A."/>
            <person name="Klenk H.P."/>
            <person name="Richter M."/>
            <person name="Schuler M."/>
            <person name="Gloeckner F.O."/>
            <person name="Meyerdierks A."/>
            <person name="Gottschalk G."/>
            <person name="Amann R."/>
        </authorList>
    </citation>
    <scope>NUCLEOTIDE SEQUENCE [LARGE SCALE GENOMIC DNA]</scope>
    <source>
        <strain evidence="2">ATCC 43914 / DSM 3382 / HRM2</strain>
    </source>
</reference>
<protein>
    <submittedName>
        <fullName evidence="1">2-component response regulator</fullName>
    </submittedName>
</protein>
<dbReference type="HOGENOM" id="CLU_3268957_0_0_7"/>
<dbReference type="EMBL" id="CP001087">
    <property type="protein sequence ID" value="ACN13140.1"/>
    <property type="molecule type" value="Genomic_DNA"/>
</dbReference>
<name>C0QDA2_DESAH</name>
<dbReference type="Proteomes" id="UP000000442">
    <property type="component" value="Chromosome"/>
</dbReference>
<organism evidence="1 2">
    <name type="scientific">Desulforapulum autotrophicum (strain ATCC 43914 / DSM 3382 / VKM B-1955 / HRM2)</name>
    <name type="common">Desulfobacterium autotrophicum</name>
    <dbReference type="NCBI Taxonomy" id="177437"/>
    <lineage>
        <taxon>Bacteria</taxon>
        <taxon>Pseudomonadati</taxon>
        <taxon>Thermodesulfobacteriota</taxon>
        <taxon>Desulfobacteria</taxon>
        <taxon>Desulfobacterales</taxon>
        <taxon>Desulfobacteraceae</taxon>
        <taxon>Desulforapulum</taxon>
    </lineage>
</organism>
<dbReference type="AlphaFoldDB" id="C0QDA2"/>
<keyword evidence="2" id="KW-1185">Reference proteome</keyword>
<dbReference type="KEGG" id="dat:HRM2_00170"/>
<evidence type="ECO:0000313" key="1">
    <source>
        <dbReference type="EMBL" id="ACN13140.1"/>
    </source>
</evidence>
<dbReference type="STRING" id="177437.HRM2_00170"/>
<gene>
    <name evidence="1" type="ordered locus">HRM2_00170</name>
</gene>